<evidence type="ECO:0000313" key="3">
    <source>
        <dbReference type="Proteomes" id="UP000655751"/>
    </source>
</evidence>
<keyword evidence="1" id="KW-0812">Transmembrane</keyword>
<evidence type="ECO:0000256" key="1">
    <source>
        <dbReference type="SAM" id="Phobius"/>
    </source>
</evidence>
<name>A0A931N024_9NOCA</name>
<dbReference type="EMBL" id="JADMLG010000003">
    <property type="protein sequence ID" value="MBH0776780.1"/>
    <property type="molecule type" value="Genomic_DNA"/>
</dbReference>
<keyword evidence="3" id="KW-1185">Reference proteome</keyword>
<protein>
    <submittedName>
        <fullName evidence="2">Uncharacterized protein</fullName>
    </submittedName>
</protein>
<keyword evidence="1" id="KW-0472">Membrane</keyword>
<accession>A0A931N024</accession>
<feature type="transmembrane region" description="Helical" evidence="1">
    <location>
        <begin position="50"/>
        <end position="73"/>
    </location>
</feature>
<reference evidence="2" key="1">
    <citation type="submission" date="2020-11" db="EMBL/GenBank/DDBJ databases">
        <title>Nocardia NEAU-351.nov., a novel actinomycete isolated from the cow dung.</title>
        <authorList>
            <person name="Zhang X."/>
        </authorList>
    </citation>
    <scope>NUCLEOTIDE SEQUENCE</scope>
    <source>
        <strain evidence="2">NEAU-351</strain>
    </source>
</reference>
<comment type="caution">
    <text evidence="2">The sequence shown here is derived from an EMBL/GenBank/DDBJ whole genome shotgun (WGS) entry which is preliminary data.</text>
</comment>
<proteinExistence type="predicted"/>
<keyword evidence="1" id="KW-1133">Transmembrane helix</keyword>
<organism evidence="2 3">
    <name type="scientific">Nocardia bovistercoris</name>
    <dbReference type="NCBI Taxonomy" id="2785916"/>
    <lineage>
        <taxon>Bacteria</taxon>
        <taxon>Bacillati</taxon>
        <taxon>Actinomycetota</taxon>
        <taxon>Actinomycetes</taxon>
        <taxon>Mycobacteriales</taxon>
        <taxon>Nocardiaceae</taxon>
        <taxon>Nocardia</taxon>
    </lineage>
</organism>
<dbReference type="RefSeq" id="WP_196149091.1">
    <property type="nucleotide sequence ID" value="NZ_JADMLG010000003.1"/>
</dbReference>
<sequence length="87" mass="9258">MELRKTLLPTASHEQRYDSAVLSLSLAVVVQLATIAALVTSILATVAESSVAATIVVTGGGYVLALMVGLVFLRGDLRRRHRGRLRG</sequence>
<evidence type="ECO:0000313" key="2">
    <source>
        <dbReference type="EMBL" id="MBH0776780.1"/>
    </source>
</evidence>
<dbReference type="AlphaFoldDB" id="A0A931N024"/>
<dbReference type="Proteomes" id="UP000655751">
    <property type="component" value="Unassembled WGS sequence"/>
</dbReference>
<gene>
    <name evidence="2" type="ORF">IT779_10835</name>
</gene>
<feature type="transmembrane region" description="Helical" evidence="1">
    <location>
        <begin position="21"/>
        <end position="44"/>
    </location>
</feature>